<dbReference type="Proteomes" id="UP001595528">
    <property type="component" value="Unassembled WGS sequence"/>
</dbReference>
<feature type="region of interest" description="Disordered" evidence="2">
    <location>
        <begin position="1"/>
        <end position="23"/>
    </location>
</feature>
<reference evidence="5" key="1">
    <citation type="journal article" date="2019" name="Int. J. Syst. Evol. Microbiol.">
        <title>The Global Catalogue of Microorganisms (GCM) 10K type strain sequencing project: providing services to taxonomists for standard genome sequencing and annotation.</title>
        <authorList>
            <consortium name="The Broad Institute Genomics Platform"/>
            <consortium name="The Broad Institute Genome Sequencing Center for Infectious Disease"/>
            <person name="Wu L."/>
            <person name="Ma J."/>
        </authorList>
    </citation>
    <scope>NUCLEOTIDE SEQUENCE [LARGE SCALE GENOMIC DNA]</scope>
    <source>
        <strain evidence="5">KCTC 42964</strain>
    </source>
</reference>
<evidence type="ECO:0000313" key="5">
    <source>
        <dbReference type="Proteomes" id="UP001595528"/>
    </source>
</evidence>
<keyword evidence="5" id="KW-1185">Reference proteome</keyword>
<feature type="region of interest" description="Disordered" evidence="2">
    <location>
        <begin position="511"/>
        <end position="535"/>
    </location>
</feature>
<protein>
    <recommendedName>
        <fullName evidence="3">CEMIP beta-helix domain-containing protein</fullName>
    </recommendedName>
</protein>
<accession>A0ABV7L0N9</accession>
<name>A0ABV7L0N9_9PROT</name>
<dbReference type="InterPro" id="IPR055401">
    <property type="entry name" value="CEMIP_beta-hel_dom"/>
</dbReference>
<dbReference type="InterPro" id="IPR052387">
    <property type="entry name" value="Fibrocystin"/>
</dbReference>
<gene>
    <name evidence="4" type="ORF">ACFOGJ_13315</name>
</gene>
<keyword evidence="1" id="KW-0732">Signal</keyword>
<dbReference type="RefSeq" id="WP_379901127.1">
    <property type="nucleotide sequence ID" value="NZ_JBHRTR010000028.1"/>
</dbReference>
<evidence type="ECO:0000256" key="2">
    <source>
        <dbReference type="SAM" id="MobiDB-lite"/>
    </source>
</evidence>
<evidence type="ECO:0000256" key="1">
    <source>
        <dbReference type="ARBA" id="ARBA00022729"/>
    </source>
</evidence>
<evidence type="ECO:0000313" key="4">
    <source>
        <dbReference type="EMBL" id="MFC3228218.1"/>
    </source>
</evidence>
<dbReference type="EMBL" id="JBHRTR010000028">
    <property type="protein sequence ID" value="MFC3228218.1"/>
    <property type="molecule type" value="Genomic_DNA"/>
</dbReference>
<comment type="caution">
    <text evidence="4">The sequence shown here is derived from an EMBL/GenBank/DDBJ whole genome shotgun (WGS) entry which is preliminary data.</text>
</comment>
<sequence>MTCNGELPQQSQAISIGESESSQPDLLVSGSCTVSKIGDYHFGDVNVVAGGSLIFVEPPQQDPGKPNRTNFWAESIIVENGGAVLAGVAAPIGGQTVDQKPYGSNGNTLNLILYGADGSQGDPWQKPTAGVPCKQERCGIPQDVITNSGQKLEPLPPQAESYEDYFYTYHPLKFEDADHDRYFGNKTLGLSYGGTLQLRGLKGATGAAAADGDPTATGSAWMRLGDHLEAGQTSLKLESAVPPGWQPGDRIVVTATDFVPNHHEEFVIDRVEGDTIHFRQIDTAAAKGTADETAKSAAGWRHNGRVFPLKDRLAKAGGAYKEAHKDIGLMEHGETRAAVGLLSRSIRIVSGGDKVGEPFFWETAAERAAAGANAKSATDRDPSYQFGAQTVFRQGFEKLQLEGVEFRWMGQGGRIGHYPVHFHMARRVPADTWIKDSVVNESMTRWMVLHATQGVTLQRNIGFKSIGHGFYLEDATETDNKLFANLGVFARGGVQGPDNPRNVPGIFSMRNAPNDKDHPDRQANTNPQFYTRGGDDTSRVRSDVLYPTAFWITNGWNDFVGNMAAGANMCGVCYWMVPAGNNANMSDWKWSGYAALQQAMPGTAALKQFYGNHCASAMHAINVVASLSQCEGIDTFGGGAVPRIEQVEASYAPEPKPFGQGLEDDYYPHMTGYRIPTACTPSANMNDPGDTCVQMAQAKQQCENEDPDHCAPTVIDSFTTQFNWAETNFGAIWLRSGWNLADRLFMSDVMNGGIGLISGGDYTRSSVPLGYWAVLSHSVFVGQTQKGNGFAAPGGPVGTDGISICDGRKEGFSHGNACLSKAASVSYPLSNWSTNRMINIYDGPFYQFANAYLDIERSDCSDMKSCMFMGPPGVRRDRDASGKPAQKGYLPNAAIGWKQPNGFYYPPAFHSAALYFDDVDIRHYLTVPLFHYGTYKTDIDKMNQEFAQNGFAPYVGEWFNNFTDVDRQTVLNDIDGTLTGFRKTISLNQDPFFSAPVQVPECLSLNDVLPGNSACAQPKSQMTPYTPTARTSPYEHVTLAIQPSCALKGSLCDQQVWSAPCATPNCFGVRLFRQYLTDGTNGGVEREWQAWEKECKASPSDQKCLRPFVRMAGANLHQRSALTANHGKYYIDTTLSAKQQRDSDALLVDGPARTVNEFKGGQTYNVFVLFAKDQPENFTRQTYQIYVGKNWTQAEVDANVKGIRVRVPTTEFVTDPMDWPQGWERKMVNGPDGQPNVLEVTVDFSKLPNINLNPKTSADTCKPVTFCQRQGGNPDTAGMTPAQVEKMVVDKPCGCGLQSDSPLLSQSKSLKYSCEAVCKSWAVIDVDYPAAGAVGFSFTLPSEFKADGSYHRPSPEPFPTDRAGSAWKSVGFDPVTDAAEAGACLYKQAQIPTLTGGTCRAYD</sequence>
<proteinExistence type="predicted"/>
<feature type="domain" description="CEMIP beta-helix" evidence="3">
    <location>
        <begin position="385"/>
        <end position="619"/>
    </location>
</feature>
<organism evidence="4 5">
    <name type="scientific">Marinibaculum pumilum</name>
    <dbReference type="NCBI Taxonomy" id="1766165"/>
    <lineage>
        <taxon>Bacteria</taxon>
        <taxon>Pseudomonadati</taxon>
        <taxon>Pseudomonadota</taxon>
        <taxon>Alphaproteobacteria</taxon>
        <taxon>Rhodospirillales</taxon>
        <taxon>Rhodospirillaceae</taxon>
        <taxon>Marinibaculum</taxon>
    </lineage>
</organism>
<evidence type="ECO:0000259" key="3">
    <source>
        <dbReference type="Pfam" id="PF24606"/>
    </source>
</evidence>
<dbReference type="Pfam" id="PF24606">
    <property type="entry name" value="CEMIP_beta-hel"/>
    <property type="match status" value="1"/>
</dbReference>
<dbReference type="PANTHER" id="PTHR46769">
    <property type="entry name" value="POLYCYSTIC KIDNEY AND HEPATIC DISEASE 1 (AUTOSOMAL RECESSIVE)-LIKE 1"/>
    <property type="match status" value="1"/>
</dbReference>
<dbReference type="PANTHER" id="PTHR46769:SF2">
    <property type="entry name" value="FIBROCYSTIN-L ISOFORM 2 PRECURSOR-RELATED"/>
    <property type="match status" value="1"/>
</dbReference>